<dbReference type="PANTHER" id="PTHR33525:SF4">
    <property type="entry name" value="CYCLIC DI-GMP PHOSPHODIESTERASE CDGJ"/>
    <property type="match status" value="1"/>
</dbReference>
<protein>
    <recommendedName>
        <fullName evidence="1">HDOD domain-containing protein</fullName>
    </recommendedName>
</protein>
<dbReference type="InterPro" id="IPR052340">
    <property type="entry name" value="RNase_Y/CdgJ"/>
</dbReference>
<dbReference type="Proteomes" id="UP000070186">
    <property type="component" value="Unassembled WGS sequence"/>
</dbReference>
<name>A0A133XH67_9RHOO</name>
<comment type="caution">
    <text evidence="2">The sequence shown here is derived from an EMBL/GenBank/DDBJ whole genome shotgun (WGS) entry which is preliminary data.</text>
</comment>
<proteinExistence type="predicted"/>
<dbReference type="InterPro" id="IPR013976">
    <property type="entry name" value="HDOD"/>
</dbReference>
<keyword evidence="3" id="KW-1185">Reference proteome</keyword>
<organism evidence="2 3">
    <name type="scientific">Dechloromonas denitrificans</name>
    <dbReference type="NCBI Taxonomy" id="281362"/>
    <lineage>
        <taxon>Bacteria</taxon>
        <taxon>Pseudomonadati</taxon>
        <taxon>Pseudomonadota</taxon>
        <taxon>Betaproteobacteria</taxon>
        <taxon>Rhodocyclales</taxon>
        <taxon>Azonexaceae</taxon>
        <taxon>Dechloromonas</taxon>
    </lineage>
</organism>
<sequence>MSANDLLFLHPLLGADDSWSGYLVETAPDANPENALAQLCQHPLLRQFDQRQPWLLPALPGVSPQCTIETAVHLFPARATEAQEALEKELRLAKCKLGLCAAPEERLPMPGTWDYLLIGTSHARTLRPFTLAGMSSRTIVVATGVHSPADYAWARDNACSLSTSEFLLSRDQKGKKADMTRVKLLEMLALIAEDADTEAIEEIFKQEPKLSYSLLRLVNSAAIAPRSPITSFSQAINLLGRRQLQRWLQLLVYADPNNGQHPNPLLQKAAARGRLLELLAAKLHPAPAVDNIEDAAFMVGVFSLLDVLLNMSMTEILQQLPLAPAVRDALAEYGGALGTMLRVVEAAESRDLAAAAKQMAESSVDGESYLNAQLSALNWAAKIHHTA</sequence>
<gene>
    <name evidence="2" type="ORF">AT959_13105</name>
</gene>
<evidence type="ECO:0000259" key="1">
    <source>
        <dbReference type="PROSITE" id="PS51833"/>
    </source>
</evidence>
<dbReference type="Pfam" id="PF08668">
    <property type="entry name" value="HDOD"/>
    <property type="match status" value="1"/>
</dbReference>
<dbReference type="Gene3D" id="1.10.3210.10">
    <property type="entry name" value="Hypothetical protein af1432"/>
    <property type="match status" value="1"/>
</dbReference>
<reference evidence="2 3" key="1">
    <citation type="submission" date="2015-12" db="EMBL/GenBank/DDBJ databases">
        <title>Nitrous oxide reduction kinetics distinguish bacteria harboring typical versus atypical NosZ.</title>
        <authorList>
            <person name="Yoon S."/>
            <person name="Nissen S."/>
            <person name="Park D."/>
            <person name="Sanford R.A."/>
            <person name="Loeffler F.E."/>
        </authorList>
    </citation>
    <scope>NUCLEOTIDE SEQUENCE [LARGE SCALE GENOMIC DNA]</scope>
    <source>
        <strain evidence="2 3">ATCC BAA-841</strain>
    </source>
</reference>
<accession>A0A133XH67</accession>
<dbReference type="SUPFAM" id="SSF109604">
    <property type="entry name" value="HD-domain/PDEase-like"/>
    <property type="match status" value="1"/>
</dbReference>
<evidence type="ECO:0000313" key="2">
    <source>
        <dbReference type="EMBL" id="KXB30285.1"/>
    </source>
</evidence>
<dbReference type="PANTHER" id="PTHR33525">
    <property type="match status" value="1"/>
</dbReference>
<dbReference type="EMBL" id="LODL01000021">
    <property type="protein sequence ID" value="KXB30285.1"/>
    <property type="molecule type" value="Genomic_DNA"/>
</dbReference>
<evidence type="ECO:0000313" key="3">
    <source>
        <dbReference type="Proteomes" id="UP000070186"/>
    </source>
</evidence>
<feature type="domain" description="HDOD" evidence="1">
    <location>
        <begin position="174"/>
        <end position="368"/>
    </location>
</feature>
<dbReference type="PROSITE" id="PS51833">
    <property type="entry name" value="HDOD"/>
    <property type="match status" value="1"/>
</dbReference>
<dbReference type="STRING" id="281362.AT959_13105"/>
<dbReference type="AlphaFoldDB" id="A0A133XH67"/>
<dbReference type="RefSeq" id="WP_066883763.1">
    <property type="nucleotide sequence ID" value="NZ_LODL01000021.1"/>
</dbReference>